<dbReference type="InterPro" id="IPR023997">
    <property type="entry name" value="TonB-dep_OMP_SusC/RagA_CS"/>
</dbReference>
<dbReference type="NCBIfam" id="TIGR04056">
    <property type="entry name" value="OMP_RagA_SusC"/>
    <property type="match status" value="1"/>
</dbReference>
<dbReference type="SUPFAM" id="SSF56935">
    <property type="entry name" value="Porins"/>
    <property type="match status" value="1"/>
</dbReference>
<evidence type="ECO:0000313" key="5">
    <source>
        <dbReference type="EMBL" id="RGS87625.1"/>
    </source>
</evidence>
<evidence type="ECO:0000256" key="2">
    <source>
        <dbReference type="RuleBase" id="RU003357"/>
    </source>
</evidence>
<dbReference type="InterPro" id="IPR008969">
    <property type="entry name" value="CarboxyPept-like_regulatory"/>
</dbReference>
<evidence type="ECO:0000259" key="4">
    <source>
        <dbReference type="Pfam" id="PF07715"/>
    </source>
</evidence>
<keyword evidence="2" id="KW-0798">TonB box</keyword>
<feature type="domain" description="TonB-dependent receptor plug" evidence="4">
    <location>
        <begin position="138"/>
        <end position="242"/>
    </location>
</feature>
<dbReference type="AlphaFoldDB" id="A0A395W147"/>
<keyword evidence="1" id="KW-1134">Transmembrane beta strand</keyword>
<dbReference type="InterPro" id="IPR012910">
    <property type="entry name" value="Plug_dom"/>
</dbReference>
<dbReference type="NCBIfam" id="TIGR04057">
    <property type="entry name" value="SusC_RagA_signa"/>
    <property type="match status" value="1"/>
</dbReference>
<keyword evidence="1" id="KW-0813">Transport</keyword>
<dbReference type="Gene3D" id="2.60.40.1120">
    <property type="entry name" value="Carboxypeptidase-like, regulatory domain"/>
    <property type="match status" value="1"/>
</dbReference>
<evidence type="ECO:0000256" key="1">
    <source>
        <dbReference type="PROSITE-ProRule" id="PRU01360"/>
    </source>
</evidence>
<name>A0A395W147_BACOV</name>
<sequence>MNMKTYSNRRFILSGRNLLSATDGIRHRLILLLSCLFIFSMNIHAQNTVSGTVKDGNGEPLLGVSVIVKHGKTTTGTVTDLNGHYQVKAEPNATIEFSFIGFKSVTVPANQKMINVTLHDDNQLLDEVVVVGYGTQKKVNLTGAVSQVTAEILENRSTSSVTQMLQGAMPNVNIQVNTGSPGAGGTISIRGMGSVNSSSPLILVDGIPGSIDQLNPNDIESISVLKDASSAAIYGARAAFGVVLVTTKKAKSGKAKVSYDGYFSWSKPTVSTDFVTSGYDHAYIYDTSYMGQKGFMGAATGYTEEDYKELEARRYDTTEHPDRPWVVTTTESDGRQKYNYYANFDWWNWMYKERMPSQSHNVSISGGTDKIQYYVSANFYSKDGMMKRVDEKYTQYTLTSKFNAEIKSWLRIGNQTNYFDSSHTYPGENAANAAFARTMINCAPYYVPIGPDGNYTGLMKNGKVINEGRVADIYGGVSKGNVGKRRFRNTFSVEITPIKNLSINADYTFGFTMDDNWKRQGLVYISNGYANETQLSTTSTHKKDYIQKSMSYDPSHVFNAYATYGNTFAKVHNVSATIGMNYEKQQTHDLLGYRTDVLSETLNDLNLATGTGASDLKATGGASAYELFGLFFRANYNYKERYLLEVNGRYDGSSRFLSGNRYGFFPSVSAGWRISEEQFMKDLNIFDNLKIRASYGVLGNQLGVSMYPYSTITQKQSSYIVGNSLAYYLTTPAPVAGDYTWEKVGTLNMGIDISVLNNRLNFSGDYFIRKTSDMFVDGITLPAVYGANPPRQNAGEMKTKGYEITVTWRDNFKLAGKPLNYEVFGSLGDATSEITKYQGNDTNILTDYYVGKKIGEIWGYKTGGLFQSDEEATEWTSKIDQSAVNRDILKSQGKWSVARGGDVKFLDKDGNNIINNGANTLDDHGDLEVIGNETPRYNYGFGANINWYGFDFSISFQGIGKRDLYPNKEMEKFWGSWGRVNSAFLPKGIAEQAWSEENKGAYFPRLERGSAAYNDDGQMQVVNDRYLQNLAYLRLKNLSIGYTLPSKLTTKAGIERLRIYFAGENLCYWSPFKTDYIDPEQAMSANDARIYPFSKTVSIGVNLTF</sequence>
<comment type="caution">
    <text evidence="5">The sequence shown here is derived from an EMBL/GenBank/DDBJ whole genome shotgun (WGS) entry which is preliminary data.</text>
</comment>
<feature type="domain" description="TonB-dependent receptor-like beta-barrel" evidence="3">
    <location>
        <begin position="480"/>
        <end position="1066"/>
    </location>
</feature>
<dbReference type="Pfam" id="PF00593">
    <property type="entry name" value="TonB_dep_Rec_b-barrel"/>
    <property type="match status" value="1"/>
</dbReference>
<keyword evidence="5" id="KW-0675">Receptor</keyword>
<dbReference type="Pfam" id="PF07715">
    <property type="entry name" value="Plug"/>
    <property type="match status" value="1"/>
</dbReference>
<dbReference type="Pfam" id="PF13715">
    <property type="entry name" value="CarbopepD_reg_2"/>
    <property type="match status" value="1"/>
</dbReference>
<accession>A0A395W147</accession>
<proteinExistence type="inferred from homology"/>
<dbReference type="InterPro" id="IPR037066">
    <property type="entry name" value="Plug_dom_sf"/>
</dbReference>
<keyword evidence="1" id="KW-0998">Cell outer membrane</keyword>
<dbReference type="Proteomes" id="UP000266492">
    <property type="component" value="Unassembled WGS sequence"/>
</dbReference>
<comment type="similarity">
    <text evidence="1 2">Belongs to the TonB-dependent receptor family.</text>
</comment>
<keyword evidence="1" id="KW-0812">Transmembrane</keyword>
<dbReference type="Gene3D" id="2.170.130.10">
    <property type="entry name" value="TonB-dependent receptor, plug domain"/>
    <property type="match status" value="1"/>
</dbReference>
<comment type="subcellular location">
    <subcellularLocation>
        <location evidence="1">Cell outer membrane</location>
        <topology evidence="1">Multi-pass membrane protein</topology>
    </subcellularLocation>
</comment>
<gene>
    <name evidence="5" type="ORF">DWX70_04060</name>
</gene>
<dbReference type="GO" id="GO:0009279">
    <property type="term" value="C:cell outer membrane"/>
    <property type="evidence" value="ECO:0007669"/>
    <property type="project" value="UniProtKB-SubCell"/>
</dbReference>
<keyword evidence="1 2" id="KW-0472">Membrane</keyword>
<dbReference type="InterPro" id="IPR023996">
    <property type="entry name" value="TonB-dep_OMP_SusC/RagA"/>
</dbReference>
<dbReference type="InterPro" id="IPR000531">
    <property type="entry name" value="Beta-barrel_TonB"/>
</dbReference>
<dbReference type="SUPFAM" id="SSF49464">
    <property type="entry name" value="Carboxypeptidase regulatory domain-like"/>
    <property type="match status" value="1"/>
</dbReference>
<dbReference type="InterPro" id="IPR039426">
    <property type="entry name" value="TonB-dep_rcpt-like"/>
</dbReference>
<evidence type="ECO:0000259" key="3">
    <source>
        <dbReference type="Pfam" id="PF00593"/>
    </source>
</evidence>
<dbReference type="PROSITE" id="PS52016">
    <property type="entry name" value="TONB_DEPENDENT_REC_3"/>
    <property type="match status" value="1"/>
</dbReference>
<reference evidence="5 6" key="1">
    <citation type="submission" date="2018-08" db="EMBL/GenBank/DDBJ databases">
        <title>A genome reference for cultivated species of the human gut microbiota.</title>
        <authorList>
            <person name="Zou Y."/>
            <person name="Xue W."/>
            <person name="Luo G."/>
        </authorList>
    </citation>
    <scope>NUCLEOTIDE SEQUENCE [LARGE SCALE GENOMIC DNA]</scope>
    <source>
        <strain evidence="5 6">AF20-9LB</strain>
    </source>
</reference>
<dbReference type="EMBL" id="QRVZ01000002">
    <property type="protein sequence ID" value="RGS87625.1"/>
    <property type="molecule type" value="Genomic_DNA"/>
</dbReference>
<organism evidence="5 6">
    <name type="scientific">Bacteroides ovatus</name>
    <dbReference type="NCBI Taxonomy" id="28116"/>
    <lineage>
        <taxon>Bacteria</taxon>
        <taxon>Pseudomonadati</taxon>
        <taxon>Bacteroidota</taxon>
        <taxon>Bacteroidia</taxon>
        <taxon>Bacteroidales</taxon>
        <taxon>Bacteroidaceae</taxon>
        <taxon>Bacteroides</taxon>
    </lineage>
</organism>
<dbReference type="FunFam" id="2.170.130.10:FF:000003">
    <property type="entry name" value="SusC/RagA family TonB-linked outer membrane protein"/>
    <property type="match status" value="1"/>
</dbReference>
<protein>
    <submittedName>
        <fullName evidence="5">TonB-dependent receptor</fullName>
    </submittedName>
</protein>
<evidence type="ECO:0000313" key="6">
    <source>
        <dbReference type="Proteomes" id="UP000266492"/>
    </source>
</evidence>